<accession>A0AAE6R6Q0</accession>
<sequence>MVYIKLEIGSRAKGYGVSTSDRDYVIFTKSSEDLFLRFIDNKQLLVNRHENGEDGNDYVYVDLYKGLMGIYTGNYYYLIFAQQKDVVDETGALNVDLYKFIRELTEMRIVNVMRTMMRYKVVEAKVKFVLALMFNCAYVEHWLERKRAPDQPVLPAMLSGNERALCVYQTLMEKRSSNSAAMASAHESEFVACWREKLTARLAHVPPLPEVPNVRKSIVMYMLNLRGPVMPDDVVNQF</sequence>
<proteinExistence type="predicted"/>
<name>A0AAE6R6Q0_9ABAC</name>
<dbReference type="EMBL" id="MN233792">
    <property type="protein sequence ID" value="QHB21770.1"/>
    <property type="molecule type" value="Genomic_DNA"/>
</dbReference>
<evidence type="ECO:0000313" key="1">
    <source>
        <dbReference type="EMBL" id="QHB21770.1"/>
    </source>
</evidence>
<evidence type="ECO:0000313" key="2">
    <source>
        <dbReference type="Proteomes" id="UP000830275"/>
    </source>
</evidence>
<dbReference type="Proteomes" id="UP000830275">
    <property type="component" value="Segment"/>
</dbReference>
<reference evidence="1 2" key="1">
    <citation type="journal article" date="2019" name="Viruses">
        <title>Genome Analysis of a Novel Clade II.b Alphabaculovirus Obtained from Artaxa digramma.</title>
        <authorList>
            <person name="Li J."/>
            <person name="Duan X."/>
            <person name="Wang Q."/>
            <person name="Zhang L."/>
            <person name="Deng F."/>
            <person name="Wang H."/>
            <person name="Hu Z."/>
            <person name="Wang M."/>
            <person name="Wang J."/>
        </authorList>
    </citation>
    <scope>NUCLEOTIDE SEQUENCE [LARGE SCALE GENOMIC DNA]</scope>
    <source>
        <strain evidence="1 2">424</strain>
    </source>
</reference>
<protein>
    <submittedName>
        <fullName evidence="1">Orf111</fullName>
    </submittedName>
</protein>
<gene>
    <name evidence="1" type="primary">orf111</name>
    <name evidence="1" type="ORF">Eudi_ORF111</name>
</gene>
<organism evidence="1 2">
    <name type="scientific">Artaxa digramma nucleopolyhedrovirus</name>
    <dbReference type="NCBI Taxonomy" id="3070910"/>
    <lineage>
        <taxon>Viruses</taxon>
        <taxon>Viruses incertae sedis</taxon>
        <taxon>Naldaviricetes</taxon>
        <taxon>Lefavirales</taxon>
        <taxon>Baculoviridae</taxon>
        <taxon>Alphabaculovirus</taxon>
        <taxon>Alphabaculovirus ardigrammae</taxon>
    </lineage>
</organism>
<keyword evidence="2" id="KW-1185">Reference proteome</keyword>